<keyword evidence="2" id="KW-1185">Reference proteome</keyword>
<proteinExistence type="predicted"/>
<reference evidence="1 2" key="1">
    <citation type="submission" date="2024-01" db="EMBL/GenBank/DDBJ databases">
        <title>Genome assemblies of Stephania.</title>
        <authorList>
            <person name="Yang L."/>
        </authorList>
    </citation>
    <scope>NUCLEOTIDE SEQUENCE [LARGE SCALE GENOMIC DNA]</scope>
    <source>
        <strain evidence="1">QJT</strain>
        <tissue evidence="1">Leaf</tissue>
    </source>
</reference>
<dbReference type="AlphaFoldDB" id="A0AAP0NXL5"/>
<comment type="caution">
    <text evidence="1">The sequence shown here is derived from an EMBL/GenBank/DDBJ whole genome shotgun (WGS) entry which is preliminary data.</text>
</comment>
<gene>
    <name evidence="1" type="ORF">Sjap_012430</name>
</gene>
<protein>
    <submittedName>
        <fullName evidence="1">Uncharacterized protein</fullName>
    </submittedName>
</protein>
<dbReference type="Proteomes" id="UP001417504">
    <property type="component" value="Unassembled WGS sequence"/>
</dbReference>
<dbReference type="EMBL" id="JBBNAE010000005">
    <property type="protein sequence ID" value="KAK9122828.1"/>
    <property type="molecule type" value="Genomic_DNA"/>
</dbReference>
<sequence>MTPFAVVYQKAPAHALGLLTLPKEKDNNIAGKHMAENWQSTTETVRRKIDESNIKYKQAVNKHRKKLFIVGDQVMVFLWREIPSWPVQQVAIQEIWVVFD</sequence>
<name>A0AAP0NXL5_9MAGN</name>
<evidence type="ECO:0000313" key="1">
    <source>
        <dbReference type="EMBL" id="KAK9122828.1"/>
    </source>
</evidence>
<organism evidence="1 2">
    <name type="scientific">Stephania japonica</name>
    <dbReference type="NCBI Taxonomy" id="461633"/>
    <lineage>
        <taxon>Eukaryota</taxon>
        <taxon>Viridiplantae</taxon>
        <taxon>Streptophyta</taxon>
        <taxon>Embryophyta</taxon>
        <taxon>Tracheophyta</taxon>
        <taxon>Spermatophyta</taxon>
        <taxon>Magnoliopsida</taxon>
        <taxon>Ranunculales</taxon>
        <taxon>Menispermaceae</taxon>
        <taxon>Menispermoideae</taxon>
        <taxon>Cissampelideae</taxon>
        <taxon>Stephania</taxon>
    </lineage>
</organism>
<accession>A0AAP0NXL5</accession>
<evidence type="ECO:0000313" key="2">
    <source>
        <dbReference type="Proteomes" id="UP001417504"/>
    </source>
</evidence>